<proteinExistence type="predicted"/>
<accession>A0A256A0F4</accession>
<dbReference type="OrthoDB" id="240921at2"/>
<dbReference type="InterPro" id="IPR016181">
    <property type="entry name" value="Acyl_CoA_acyltransferase"/>
</dbReference>
<dbReference type="SUPFAM" id="SSF55729">
    <property type="entry name" value="Acyl-CoA N-acyltransferases (Nat)"/>
    <property type="match status" value="1"/>
</dbReference>
<reference evidence="1 2" key="1">
    <citation type="submission" date="2017-07" db="EMBL/GenBank/DDBJ databases">
        <title>Flavobacterium cyanobacteriorum sp. nov., isolated from cyanobacterial aggregates in a eutrophic lake.</title>
        <authorList>
            <person name="Cai H."/>
        </authorList>
    </citation>
    <scope>NUCLEOTIDE SEQUENCE [LARGE SCALE GENOMIC DNA]</scope>
    <source>
        <strain evidence="1 2">TH167</strain>
    </source>
</reference>
<keyword evidence="2" id="KW-1185">Reference proteome</keyword>
<dbReference type="AlphaFoldDB" id="A0A256A0F4"/>
<dbReference type="Proteomes" id="UP000216035">
    <property type="component" value="Unassembled WGS sequence"/>
</dbReference>
<comment type="caution">
    <text evidence="1">The sequence shown here is derived from an EMBL/GenBank/DDBJ whole genome shotgun (WGS) entry which is preliminary data.</text>
</comment>
<name>A0A256A0F4_9FLAO</name>
<organism evidence="1 2">
    <name type="scientific">Flavobacterium aurantiibacter</name>
    <dbReference type="NCBI Taxonomy" id="2023067"/>
    <lineage>
        <taxon>Bacteria</taxon>
        <taxon>Pseudomonadati</taxon>
        <taxon>Bacteroidota</taxon>
        <taxon>Flavobacteriia</taxon>
        <taxon>Flavobacteriales</taxon>
        <taxon>Flavobacteriaceae</taxon>
        <taxon>Flavobacterium</taxon>
    </lineage>
</organism>
<evidence type="ECO:0000313" key="2">
    <source>
        <dbReference type="Proteomes" id="UP000216035"/>
    </source>
</evidence>
<evidence type="ECO:0000313" key="1">
    <source>
        <dbReference type="EMBL" id="OYQ47162.1"/>
    </source>
</evidence>
<dbReference type="EMBL" id="NOXX01000151">
    <property type="protein sequence ID" value="OYQ47162.1"/>
    <property type="molecule type" value="Genomic_DNA"/>
</dbReference>
<gene>
    <name evidence="1" type="ORF">CHX27_03515</name>
</gene>
<protein>
    <submittedName>
        <fullName evidence="1">Uncharacterized protein</fullName>
    </submittedName>
</protein>
<sequence>MEICFDSRRLLDNLFRCHGRYTVPMGLSETKLETVIYENPQVLPEYWDSLAGSNIFLKQSYLRACYESKPKNMRCFFIVIGTEDKPLSIAVAQFLDLNQLETFGERQRCMKTVARNFIFKKFSSHVLFIGNNMLSGQHAFATCKETNSTDVLTALQLSATQIKERLRIEGISLHLTVFKDFDAAFLQQNNPNFPNFFKFTTQPNMVFEQLNNFANETDYVGAFAKKYRDQYKRSRKRLQPITSRFLTETDLADYQKTTADLYFNVAKNSAFNTFLLPENHFLALKKQLQEDFIVKGYFEAERLVGFSTIIRNGSTADTYFLGYDAEIQKHHMLYLNMLYDMILTSISLKFEKIVFGRTAMEIKSSAGAVPQELFGFMKHHNYLLNKILPYFFKQLEPKVIWQQRHPFKGVGDEAQQ</sequence>